<name>A0A4W5K2R4_9TELE</name>
<keyword evidence="2" id="KW-1185">Reference proteome</keyword>
<dbReference type="Ensembl" id="ENSHHUT00000006437.1">
    <property type="protein sequence ID" value="ENSHHUP00000006251.1"/>
    <property type="gene ID" value="ENSHHUG00000003851.1"/>
</dbReference>
<reference evidence="1" key="3">
    <citation type="submission" date="2025-09" db="UniProtKB">
        <authorList>
            <consortium name="Ensembl"/>
        </authorList>
    </citation>
    <scope>IDENTIFICATION</scope>
</reference>
<evidence type="ECO:0000313" key="1">
    <source>
        <dbReference type="Ensembl" id="ENSHHUP00000006251.1"/>
    </source>
</evidence>
<dbReference type="Proteomes" id="UP000314982">
    <property type="component" value="Unassembled WGS sequence"/>
</dbReference>
<dbReference type="SUPFAM" id="SSF48403">
    <property type="entry name" value="Ankyrin repeat"/>
    <property type="match status" value="1"/>
</dbReference>
<proteinExistence type="predicted"/>
<sequence>MDGTGGDEIPDLAASIHMVSDDGLARGNEVTVRPATSNEIKSNLIAAQGEVSGGYLPPHAVDINNGGTPLLYAVCGNHISYAKALLEGADRNIEADSGYSPIALAVTIRHKKVSTLSKMFCILRMFICIFLRQSY</sequence>
<dbReference type="Pfam" id="PF00023">
    <property type="entry name" value="Ank"/>
    <property type="match status" value="1"/>
</dbReference>
<dbReference type="AlphaFoldDB" id="A0A4W5K2R4"/>
<accession>A0A4W5K2R4</accession>
<dbReference type="InterPro" id="IPR002110">
    <property type="entry name" value="Ankyrin_rpt"/>
</dbReference>
<dbReference type="STRING" id="62062.ENSHHUP00000006251"/>
<dbReference type="Gene3D" id="1.25.40.20">
    <property type="entry name" value="Ankyrin repeat-containing domain"/>
    <property type="match status" value="1"/>
</dbReference>
<organism evidence="1 2">
    <name type="scientific">Hucho hucho</name>
    <name type="common">huchen</name>
    <dbReference type="NCBI Taxonomy" id="62062"/>
    <lineage>
        <taxon>Eukaryota</taxon>
        <taxon>Metazoa</taxon>
        <taxon>Chordata</taxon>
        <taxon>Craniata</taxon>
        <taxon>Vertebrata</taxon>
        <taxon>Euteleostomi</taxon>
        <taxon>Actinopterygii</taxon>
        <taxon>Neopterygii</taxon>
        <taxon>Teleostei</taxon>
        <taxon>Protacanthopterygii</taxon>
        <taxon>Salmoniformes</taxon>
        <taxon>Salmonidae</taxon>
        <taxon>Salmoninae</taxon>
        <taxon>Hucho</taxon>
    </lineage>
</organism>
<reference evidence="2" key="1">
    <citation type="submission" date="2018-06" db="EMBL/GenBank/DDBJ databases">
        <title>Genome assembly of Danube salmon.</title>
        <authorList>
            <person name="Macqueen D.J."/>
            <person name="Gundappa M.K."/>
        </authorList>
    </citation>
    <scope>NUCLEOTIDE SEQUENCE [LARGE SCALE GENOMIC DNA]</scope>
</reference>
<evidence type="ECO:0000313" key="2">
    <source>
        <dbReference type="Proteomes" id="UP000314982"/>
    </source>
</evidence>
<protein>
    <submittedName>
        <fullName evidence="1">Uncharacterized protein</fullName>
    </submittedName>
</protein>
<reference evidence="1" key="2">
    <citation type="submission" date="2025-08" db="UniProtKB">
        <authorList>
            <consortium name="Ensembl"/>
        </authorList>
    </citation>
    <scope>IDENTIFICATION</scope>
</reference>
<dbReference type="InterPro" id="IPR036770">
    <property type="entry name" value="Ankyrin_rpt-contain_sf"/>
</dbReference>